<dbReference type="AlphaFoldDB" id="A0AAD7L8M9"/>
<dbReference type="InterPro" id="IPR002885">
    <property type="entry name" value="PPR_rpt"/>
</dbReference>
<evidence type="ECO:0000313" key="6">
    <source>
        <dbReference type="Proteomes" id="UP001163823"/>
    </source>
</evidence>
<name>A0AAD7L8M9_QUISA</name>
<dbReference type="InterPro" id="IPR011990">
    <property type="entry name" value="TPR-like_helical_dom_sf"/>
</dbReference>
<evidence type="ECO:0000313" key="5">
    <source>
        <dbReference type="EMBL" id="KAJ7952750.1"/>
    </source>
</evidence>
<dbReference type="EMBL" id="JARAOO010000010">
    <property type="protein sequence ID" value="KAJ7952750.1"/>
    <property type="molecule type" value="Genomic_DNA"/>
</dbReference>
<accession>A0AAD7L8M9</accession>
<dbReference type="InterPro" id="IPR033443">
    <property type="entry name" value="PROP1-like_PPR_dom"/>
</dbReference>
<dbReference type="Gene3D" id="1.25.40.10">
    <property type="entry name" value="Tetratricopeptide repeat domain"/>
    <property type="match status" value="4"/>
</dbReference>
<feature type="compositionally biased region" description="Polar residues" evidence="3">
    <location>
        <begin position="68"/>
        <end position="77"/>
    </location>
</feature>
<dbReference type="Pfam" id="PF13812">
    <property type="entry name" value="PPR_3"/>
    <property type="match status" value="1"/>
</dbReference>
<evidence type="ECO:0000256" key="2">
    <source>
        <dbReference type="PROSITE-ProRule" id="PRU00708"/>
    </source>
</evidence>
<feature type="repeat" description="PPR" evidence="2">
    <location>
        <begin position="530"/>
        <end position="564"/>
    </location>
</feature>
<dbReference type="PANTHER" id="PTHR46935">
    <property type="entry name" value="OS01G0674700 PROTEIN"/>
    <property type="match status" value="1"/>
</dbReference>
<feature type="repeat" description="PPR" evidence="2">
    <location>
        <begin position="577"/>
        <end position="611"/>
    </location>
</feature>
<dbReference type="FunFam" id="1.25.40.10:FF:001552">
    <property type="entry name" value="Predicted protein"/>
    <property type="match status" value="1"/>
</dbReference>
<dbReference type="Proteomes" id="UP001163823">
    <property type="component" value="Chromosome 10"/>
</dbReference>
<feature type="domain" description="PROP1-like PPR" evidence="4">
    <location>
        <begin position="358"/>
        <end position="457"/>
    </location>
</feature>
<dbReference type="KEGG" id="qsa:O6P43_024544"/>
<feature type="compositionally biased region" description="Basic and acidic residues" evidence="3">
    <location>
        <begin position="52"/>
        <end position="66"/>
    </location>
</feature>
<gene>
    <name evidence="5" type="ORF">O6P43_024544</name>
</gene>
<dbReference type="InterPro" id="IPR044645">
    <property type="entry name" value="DG1/EMB2279-like"/>
</dbReference>
<protein>
    <submittedName>
        <fullName evidence="5">Pentatricopeptide repeat</fullName>
    </submittedName>
</protein>
<dbReference type="GO" id="GO:0009658">
    <property type="term" value="P:chloroplast organization"/>
    <property type="evidence" value="ECO:0007669"/>
    <property type="project" value="InterPro"/>
</dbReference>
<keyword evidence="1" id="KW-0677">Repeat</keyword>
<comment type="caution">
    <text evidence="5">The sequence shown here is derived from an EMBL/GenBank/DDBJ whole genome shotgun (WGS) entry which is preliminary data.</text>
</comment>
<dbReference type="NCBIfam" id="TIGR00756">
    <property type="entry name" value="PPR"/>
    <property type="match status" value="2"/>
</dbReference>
<dbReference type="PROSITE" id="PS51375">
    <property type="entry name" value="PPR"/>
    <property type="match status" value="5"/>
</dbReference>
<dbReference type="PANTHER" id="PTHR46935:SF2">
    <property type="entry name" value="PENTACOTRIPEPTIDE-REPEAT REGION OF PRORP DOMAIN-CONTAINING PROTEIN"/>
    <property type="match status" value="1"/>
</dbReference>
<feature type="repeat" description="PPR" evidence="2">
    <location>
        <begin position="355"/>
        <end position="389"/>
    </location>
</feature>
<feature type="region of interest" description="Disordered" evidence="3">
    <location>
        <begin position="50"/>
        <end position="82"/>
    </location>
</feature>
<evidence type="ECO:0000256" key="1">
    <source>
        <dbReference type="ARBA" id="ARBA00022737"/>
    </source>
</evidence>
<reference evidence="5" key="1">
    <citation type="journal article" date="2023" name="Science">
        <title>Elucidation of the pathway for biosynthesis of saponin adjuvants from the soapbark tree.</title>
        <authorList>
            <person name="Reed J."/>
            <person name="Orme A."/>
            <person name="El-Demerdash A."/>
            <person name="Owen C."/>
            <person name="Martin L.B.B."/>
            <person name="Misra R.C."/>
            <person name="Kikuchi S."/>
            <person name="Rejzek M."/>
            <person name="Martin A.C."/>
            <person name="Harkess A."/>
            <person name="Leebens-Mack J."/>
            <person name="Louveau T."/>
            <person name="Stephenson M.J."/>
            <person name="Osbourn A."/>
        </authorList>
    </citation>
    <scope>NUCLEOTIDE SEQUENCE</scope>
    <source>
        <strain evidence="5">S10</strain>
    </source>
</reference>
<dbReference type="GO" id="GO:0009507">
    <property type="term" value="C:chloroplast"/>
    <property type="evidence" value="ECO:0007669"/>
    <property type="project" value="TreeGrafter"/>
</dbReference>
<organism evidence="5 6">
    <name type="scientific">Quillaja saponaria</name>
    <name type="common">Soap bark tree</name>
    <dbReference type="NCBI Taxonomy" id="32244"/>
    <lineage>
        <taxon>Eukaryota</taxon>
        <taxon>Viridiplantae</taxon>
        <taxon>Streptophyta</taxon>
        <taxon>Embryophyta</taxon>
        <taxon>Tracheophyta</taxon>
        <taxon>Spermatophyta</taxon>
        <taxon>Magnoliopsida</taxon>
        <taxon>eudicotyledons</taxon>
        <taxon>Gunneridae</taxon>
        <taxon>Pentapetalae</taxon>
        <taxon>rosids</taxon>
        <taxon>fabids</taxon>
        <taxon>Fabales</taxon>
        <taxon>Quillajaceae</taxon>
        <taxon>Quillaja</taxon>
    </lineage>
</organism>
<feature type="repeat" description="PPR" evidence="2">
    <location>
        <begin position="390"/>
        <end position="424"/>
    </location>
</feature>
<feature type="compositionally biased region" description="Acidic residues" evidence="3">
    <location>
        <begin position="754"/>
        <end position="764"/>
    </location>
</feature>
<dbReference type="Pfam" id="PF01535">
    <property type="entry name" value="PPR"/>
    <property type="match status" value="1"/>
</dbReference>
<proteinExistence type="predicted"/>
<feature type="repeat" description="PPR" evidence="2">
    <location>
        <begin position="425"/>
        <end position="459"/>
    </location>
</feature>
<evidence type="ECO:0000256" key="3">
    <source>
        <dbReference type="SAM" id="MobiDB-lite"/>
    </source>
</evidence>
<feature type="region of interest" description="Disordered" evidence="3">
    <location>
        <begin position="745"/>
        <end position="769"/>
    </location>
</feature>
<evidence type="ECO:0000259" key="4">
    <source>
        <dbReference type="Pfam" id="PF17177"/>
    </source>
</evidence>
<sequence length="866" mass="99546">MVWVTTTSAMEGLHGPSLRLSLKFEPDTEKIKRKLLQKGVYPTPKIVHTLRKKETQKHNRKLKGEAEQANQPPALTESQKEKFSEEYHFQTLQREYKEFTKAIEAKAGEKNETLMVGRPWEGLQRVELLEIASANKEYEGEKLKRESLNELKEMFEARKREELQWVLDDDIEIKEGWFNGESGSWDPEKRRQSRSEAEVIRFLVDRLSAREITTRDWKFSRMMKLSGLPFTEGQLLKILEELRGKGSWKQALSVVEWVYNDKSHKNYKSRFVYTKLLAVLGKARRPKEALQVFNLMRGDFHIYPDMAAYHSIAVTLGQGGLLKELLNIIEYMRQKPSKGIKYMRYKNWDPIIEPDVVIYNAVLNACVPSKQWKSVAWVFKQLRKSGLKPNGATYGLAMEVMLHSGKYDLVHELFRKMRKSGEAPKALTYKVLVRTFWEEEKLDEAVEAVRDMERRGVIGIASVYYELACCLCNLGRWEDAILEVEKMRKLPHARPLEVTFTGMIMSSMDGGHINVCIYIFEHMKDHCAPNIGTINAMLKVFGQNDMFSKAKELFEEIKRTKYDLISQNSGSGCLIPDEYTYSAMLEASSSAHQWEYFEYIYREMALSGYQLDQSKHASLLVEASRAGKWHLLEHAFETILEAGEIPPLLFFTELILQATAQHNYQRAVILVNTMAYAPFQFSASQWTELLKKNGDRITHKNLEQLLDTLDTCPVASEATVSNLYRSLHTLCELSTLRKLSGSITSGSKTTINSDNEEFDGDDSENLPKNTETMMEENPDFDKDFFIDSNEVQSDAVSISYDNVNENSAPDESADYIDEKLWTLISGGSSDDDEEASDTPSACEILGAWKENRKKDGIFYRFQLGRK</sequence>
<dbReference type="Pfam" id="PF17177">
    <property type="entry name" value="PPR_long"/>
    <property type="match status" value="1"/>
</dbReference>
<keyword evidence="6" id="KW-1185">Reference proteome</keyword>